<dbReference type="Gene3D" id="2.40.50.100">
    <property type="match status" value="1"/>
</dbReference>
<organism evidence="6 7">
    <name type="scientific">Pseudoxanthomonas sacheonensis</name>
    <dbReference type="NCBI Taxonomy" id="443615"/>
    <lineage>
        <taxon>Bacteria</taxon>
        <taxon>Pseudomonadati</taxon>
        <taxon>Pseudomonadota</taxon>
        <taxon>Gammaproteobacteria</taxon>
        <taxon>Lysobacterales</taxon>
        <taxon>Lysobacteraceae</taxon>
        <taxon>Pseudoxanthomonas</taxon>
    </lineage>
</organism>
<feature type="signal peptide" evidence="4">
    <location>
        <begin position="1"/>
        <end position="24"/>
    </location>
</feature>
<evidence type="ECO:0000313" key="7">
    <source>
        <dbReference type="Proteomes" id="UP001254759"/>
    </source>
</evidence>
<dbReference type="Pfam" id="PF25881">
    <property type="entry name" value="HH_YBHG"/>
    <property type="match status" value="1"/>
</dbReference>
<keyword evidence="4" id="KW-0732">Signal</keyword>
<reference evidence="6 7" key="1">
    <citation type="submission" date="2023-07" db="EMBL/GenBank/DDBJ databases">
        <title>Sorghum-associated microbial communities from plants grown in Nebraska, USA.</title>
        <authorList>
            <person name="Schachtman D."/>
        </authorList>
    </citation>
    <scope>NUCLEOTIDE SEQUENCE [LARGE SCALE GENOMIC DNA]</scope>
    <source>
        <strain evidence="6 7">BE107</strain>
    </source>
</reference>
<protein>
    <submittedName>
        <fullName evidence="6">HlyD family secretion protein</fullName>
    </submittedName>
</protein>
<gene>
    <name evidence="6" type="ORF">J2W94_000313</name>
</gene>
<proteinExistence type="predicted"/>
<evidence type="ECO:0000259" key="5">
    <source>
        <dbReference type="Pfam" id="PF25881"/>
    </source>
</evidence>
<feature type="chain" id="PRO_5046078467" evidence="4">
    <location>
        <begin position="25"/>
        <end position="328"/>
    </location>
</feature>
<dbReference type="Proteomes" id="UP001254759">
    <property type="component" value="Unassembled WGS sequence"/>
</dbReference>
<evidence type="ECO:0000256" key="2">
    <source>
        <dbReference type="ARBA" id="ARBA00023054"/>
    </source>
</evidence>
<dbReference type="PROSITE" id="PS51257">
    <property type="entry name" value="PROKAR_LIPOPROTEIN"/>
    <property type="match status" value="1"/>
</dbReference>
<accession>A0ABU1RPK0</accession>
<feature type="domain" description="YbhG-like alpha-helical hairpin" evidence="5">
    <location>
        <begin position="80"/>
        <end position="195"/>
    </location>
</feature>
<name>A0ABU1RPK0_9GAMM</name>
<keyword evidence="2 3" id="KW-0175">Coiled coil</keyword>
<dbReference type="Gene3D" id="1.10.287.470">
    <property type="entry name" value="Helix hairpin bin"/>
    <property type="match status" value="1"/>
</dbReference>
<dbReference type="SUPFAM" id="SSF111369">
    <property type="entry name" value="HlyD-like secretion proteins"/>
    <property type="match status" value="1"/>
</dbReference>
<sequence>MRNKKTSPSLFLIVPIALCTLALSACKDSAPQVLGTLEWDRISLPAPVAEKIVRMDVREGQQVAAGASLMQLELTRTQSQLAAVQAQAQQSREALSELEAGPRSEDIAQARANLSAAQAQAAEARAYYNRLLPLGRQKLVAASDVDRARAAAGNAEGQVRAAQAALLELERGTRSEQVAQGRSAVAAAEAQATTQAVSLEKLNVVAPRAGRVDSLPYKLGDQAPVGSPLAILLVGDAPYARVYVPEPMRANVKVGQAARVFVDGREAAINGRVRMIRSEPTFTPYYALSGRDAERLSYLAEIALDKTGADLPAGVPVRAEFSGNANGQ</sequence>
<dbReference type="InterPro" id="IPR059052">
    <property type="entry name" value="HH_YbhG-like"/>
</dbReference>
<evidence type="ECO:0000256" key="3">
    <source>
        <dbReference type="SAM" id="Coils"/>
    </source>
</evidence>
<dbReference type="PANTHER" id="PTHR32347:SF29">
    <property type="entry name" value="UPF0194 MEMBRANE PROTEIN YBHG"/>
    <property type="match status" value="1"/>
</dbReference>
<dbReference type="PANTHER" id="PTHR32347">
    <property type="entry name" value="EFFLUX SYSTEM COMPONENT YKNX-RELATED"/>
    <property type="match status" value="1"/>
</dbReference>
<dbReference type="Gene3D" id="2.40.30.170">
    <property type="match status" value="1"/>
</dbReference>
<evidence type="ECO:0000256" key="4">
    <source>
        <dbReference type="SAM" id="SignalP"/>
    </source>
</evidence>
<dbReference type="EMBL" id="JAVDTT010000001">
    <property type="protein sequence ID" value="MDR6840049.1"/>
    <property type="molecule type" value="Genomic_DNA"/>
</dbReference>
<comment type="subcellular location">
    <subcellularLocation>
        <location evidence="1">Cell envelope</location>
    </subcellularLocation>
</comment>
<evidence type="ECO:0000313" key="6">
    <source>
        <dbReference type="EMBL" id="MDR6840049.1"/>
    </source>
</evidence>
<feature type="coiled-coil region" evidence="3">
    <location>
        <begin position="74"/>
        <end position="127"/>
    </location>
</feature>
<evidence type="ECO:0000256" key="1">
    <source>
        <dbReference type="ARBA" id="ARBA00004196"/>
    </source>
</evidence>
<keyword evidence="7" id="KW-1185">Reference proteome</keyword>
<comment type="caution">
    <text evidence="6">The sequence shown here is derived from an EMBL/GenBank/DDBJ whole genome shotgun (WGS) entry which is preliminary data.</text>
</comment>
<dbReference type="InterPro" id="IPR050465">
    <property type="entry name" value="UPF0194_transport"/>
</dbReference>